<reference evidence="1 2" key="1">
    <citation type="submission" date="2019-03" db="EMBL/GenBank/DDBJ databases">
        <title>Cohnella endophytica sp. nov., a novel endophytic bacterium isolated from bark of Sonneratia apetala.</title>
        <authorList>
            <person name="Tuo L."/>
        </authorList>
    </citation>
    <scope>NUCLEOTIDE SEQUENCE [LARGE SCALE GENOMIC DNA]</scope>
    <source>
        <strain evidence="1 2">CCTCC AB 208254</strain>
    </source>
</reference>
<organism evidence="1 2">
    <name type="scientific">Cohnella luojiensis</name>
    <dbReference type="NCBI Taxonomy" id="652876"/>
    <lineage>
        <taxon>Bacteria</taxon>
        <taxon>Bacillati</taxon>
        <taxon>Bacillota</taxon>
        <taxon>Bacilli</taxon>
        <taxon>Bacillales</taxon>
        <taxon>Paenibacillaceae</taxon>
        <taxon>Cohnella</taxon>
    </lineage>
</organism>
<dbReference type="OrthoDB" id="8479006at2"/>
<dbReference type="RefSeq" id="WP_135154628.1">
    <property type="nucleotide sequence ID" value="NZ_SOMN01000063.1"/>
</dbReference>
<proteinExistence type="predicted"/>
<evidence type="ECO:0000313" key="2">
    <source>
        <dbReference type="Proteomes" id="UP000297900"/>
    </source>
</evidence>
<keyword evidence="2" id="KW-1185">Reference proteome</keyword>
<comment type="caution">
    <text evidence="1">The sequence shown here is derived from an EMBL/GenBank/DDBJ whole genome shotgun (WGS) entry which is preliminary data.</text>
</comment>
<evidence type="ECO:0000313" key="1">
    <source>
        <dbReference type="EMBL" id="TFE19432.1"/>
    </source>
</evidence>
<dbReference type="AlphaFoldDB" id="A0A4Y8LN19"/>
<name>A0A4Y8LN19_9BACL</name>
<gene>
    <name evidence="1" type="ORF">E2980_23305</name>
</gene>
<accession>A0A4Y8LN19</accession>
<protein>
    <submittedName>
        <fullName evidence="1">Uncharacterized protein</fullName>
    </submittedName>
</protein>
<dbReference type="Proteomes" id="UP000297900">
    <property type="component" value="Unassembled WGS sequence"/>
</dbReference>
<sequence>MISQNTCTNANHRAMIEIRFMPFPIHKWEPTDITEDNIFDTIEFLYHHISKPGELEYITTETGFNYQDYIDYDAEQGKQEFRDEVNLIICDYGEGLELLSNGEIQAIGKHGLEEILNAEVPEYDYSNIDEKVKDAISKWKNRNLDINERKQAVVDLANVFEWLKKTEKLSQILDKKDENALFEIANNFSLRHHNPNQKSNYDKNIWYSWMFHFYLATYHAVIRSIKKKEID</sequence>
<dbReference type="EMBL" id="SOMN01000063">
    <property type="protein sequence ID" value="TFE19432.1"/>
    <property type="molecule type" value="Genomic_DNA"/>
</dbReference>